<keyword evidence="4" id="KW-1185">Reference proteome</keyword>
<dbReference type="Pfam" id="PF08668">
    <property type="entry name" value="HDOD"/>
    <property type="match status" value="1"/>
</dbReference>
<accession>A0A518D732</accession>
<organism evidence="3 4">
    <name type="scientific">Pirellulimonas nuda</name>
    <dbReference type="NCBI Taxonomy" id="2528009"/>
    <lineage>
        <taxon>Bacteria</taxon>
        <taxon>Pseudomonadati</taxon>
        <taxon>Planctomycetota</taxon>
        <taxon>Planctomycetia</taxon>
        <taxon>Pirellulales</taxon>
        <taxon>Lacipirellulaceae</taxon>
        <taxon>Pirellulimonas</taxon>
    </lineage>
</organism>
<name>A0A518D732_9BACT</name>
<evidence type="ECO:0000259" key="2">
    <source>
        <dbReference type="PROSITE" id="PS51833"/>
    </source>
</evidence>
<dbReference type="Gene3D" id="1.10.3210.10">
    <property type="entry name" value="Hypothetical protein af1432"/>
    <property type="match status" value="1"/>
</dbReference>
<feature type="compositionally biased region" description="Basic and acidic residues" evidence="1">
    <location>
        <begin position="345"/>
        <end position="361"/>
    </location>
</feature>
<evidence type="ECO:0000313" key="4">
    <source>
        <dbReference type="Proteomes" id="UP000317429"/>
    </source>
</evidence>
<dbReference type="EMBL" id="CP036291">
    <property type="protein sequence ID" value="QDU87265.1"/>
    <property type="molecule type" value="Genomic_DNA"/>
</dbReference>
<dbReference type="Proteomes" id="UP000317429">
    <property type="component" value="Chromosome"/>
</dbReference>
<dbReference type="InterPro" id="IPR013976">
    <property type="entry name" value="HDOD"/>
</dbReference>
<gene>
    <name evidence="3" type="ORF">Pla175_06230</name>
</gene>
<reference evidence="3 4" key="1">
    <citation type="submission" date="2019-02" db="EMBL/GenBank/DDBJ databases">
        <title>Deep-cultivation of Planctomycetes and their phenomic and genomic characterization uncovers novel biology.</title>
        <authorList>
            <person name="Wiegand S."/>
            <person name="Jogler M."/>
            <person name="Boedeker C."/>
            <person name="Pinto D."/>
            <person name="Vollmers J."/>
            <person name="Rivas-Marin E."/>
            <person name="Kohn T."/>
            <person name="Peeters S.H."/>
            <person name="Heuer A."/>
            <person name="Rast P."/>
            <person name="Oberbeckmann S."/>
            <person name="Bunk B."/>
            <person name="Jeske O."/>
            <person name="Meyerdierks A."/>
            <person name="Storesund J.E."/>
            <person name="Kallscheuer N."/>
            <person name="Luecker S."/>
            <person name="Lage O.M."/>
            <person name="Pohl T."/>
            <person name="Merkel B.J."/>
            <person name="Hornburger P."/>
            <person name="Mueller R.-W."/>
            <person name="Bruemmer F."/>
            <person name="Labrenz M."/>
            <person name="Spormann A.M."/>
            <person name="Op den Camp H."/>
            <person name="Overmann J."/>
            <person name="Amann R."/>
            <person name="Jetten M.S.M."/>
            <person name="Mascher T."/>
            <person name="Medema M.H."/>
            <person name="Devos D.P."/>
            <person name="Kaster A.-K."/>
            <person name="Ovreas L."/>
            <person name="Rohde M."/>
            <person name="Galperin M.Y."/>
            <person name="Jogler C."/>
        </authorList>
    </citation>
    <scope>NUCLEOTIDE SEQUENCE [LARGE SCALE GENOMIC DNA]</scope>
    <source>
        <strain evidence="3 4">Pla175</strain>
    </source>
</reference>
<dbReference type="InterPro" id="IPR052340">
    <property type="entry name" value="RNase_Y/CdgJ"/>
</dbReference>
<proteinExistence type="predicted"/>
<evidence type="ECO:0000256" key="1">
    <source>
        <dbReference type="SAM" id="MobiDB-lite"/>
    </source>
</evidence>
<dbReference type="RefSeq" id="WP_197527234.1">
    <property type="nucleotide sequence ID" value="NZ_CP036291.1"/>
</dbReference>
<evidence type="ECO:0000313" key="3">
    <source>
        <dbReference type="EMBL" id="QDU87265.1"/>
    </source>
</evidence>
<dbReference type="AlphaFoldDB" id="A0A518D732"/>
<sequence>MPATLPAAFAPLLERAQRLYCLPTVAMETLELSRQPSVDGRALRESLERDPALVGKLLRVANSPVFGVAGGVSDLGQAISLLGDRSLRLLVLGFSIPEALHEGLPAERLSKYWTHTLARAVAARELARFVSGCDGDEAFTAALLADLGLLAMLQQLGAPFATLLDQADQNALDPMSLERRALGFDRGTLTGAMLRGWGIPDRLPDAIAEAWRIAGAFPQQKTESPLAAVVHLAEMAARVLADHRLTALPELTEASADTAGLDADALHALLAEIEPKLVGLCDALRLPKPGELGFAKTLAEGYARLAELTEQAAAGLAPPERGELAQMETMLATTFELVSLVADEKQYSDRKPRPDTRRAEGPETMSPHLARGDAALETHTRQAAAECRQRRCSLSLLLGAVDPGDDPLRLGAVIERVRQVLGEELATDSDRPRVAPTGELGVSVIAKGIDRQEAVRAAKKLIHAEDRSAGVLNFGVATVAVPPAGFDAAELLAAAQRCLAAARNVSGPAVKSIEVY</sequence>
<dbReference type="KEGG" id="pnd:Pla175_06230"/>
<dbReference type="PANTHER" id="PTHR33525">
    <property type="match status" value="1"/>
</dbReference>
<feature type="region of interest" description="Disordered" evidence="1">
    <location>
        <begin position="345"/>
        <end position="367"/>
    </location>
</feature>
<feature type="domain" description="HDOD" evidence="2">
    <location>
        <begin position="19"/>
        <end position="213"/>
    </location>
</feature>
<dbReference type="PANTHER" id="PTHR33525:SF3">
    <property type="entry name" value="RIBONUCLEASE Y"/>
    <property type="match status" value="1"/>
</dbReference>
<dbReference type="SUPFAM" id="SSF109604">
    <property type="entry name" value="HD-domain/PDEase-like"/>
    <property type="match status" value="1"/>
</dbReference>
<protein>
    <submittedName>
        <fullName evidence="3">HDOD domain protein</fullName>
    </submittedName>
</protein>
<dbReference type="PROSITE" id="PS51833">
    <property type="entry name" value="HDOD"/>
    <property type="match status" value="1"/>
</dbReference>